<name>K4CUC3_SOLLC</name>
<evidence type="ECO:0000259" key="6">
    <source>
        <dbReference type="Pfam" id="PF08263"/>
    </source>
</evidence>
<dbReference type="InterPro" id="IPR032675">
    <property type="entry name" value="LRR_dom_sf"/>
</dbReference>
<reference evidence="7" key="2">
    <citation type="submission" date="2013-04" db="UniProtKB">
        <authorList>
            <consortium name="EnsemblPlants"/>
        </authorList>
    </citation>
    <scope>IDENTIFICATION</scope>
    <source>
        <strain evidence="7">cv. Heinz 1706</strain>
    </source>
</reference>
<dbReference type="InterPro" id="IPR001611">
    <property type="entry name" value="Leu-rich_rpt"/>
</dbReference>
<dbReference type="GO" id="GO:0005886">
    <property type="term" value="C:plasma membrane"/>
    <property type="evidence" value="ECO:0000318"/>
    <property type="project" value="GO_Central"/>
</dbReference>
<dbReference type="SMR" id="K4CUC3"/>
<protein>
    <recommendedName>
        <fullName evidence="6">Leucine-rich repeat-containing N-terminal plant-type domain-containing protein</fullName>
    </recommendedName>
</protein>
<dbReference type="PANTHER" id="PTHR48060:SF21">
    <property type="entry name" value="L DOMAIN-LIKE PROTEIN"/>
    <property type="match status" value="1"/>
</dbReference>
<dbReference type="Gramene" id="Solyc09g064960.1.1">
    <property type="protein sequence ID" value="Solyc09g064960.1.1"/>
    <property type="gene ID" value="Solyc09g064960.1"/>
</dbReference>
<evidence type="ECO:0000313" key="7">
    <source>
        <dbReference type="EnsemblPlants" id="Solyc09g064960.1.1"/>
    </source>
</evidence>
<dbReference type="Pfam" id="PF13855">
    <property type="entry name" value="LRR_8"/>
    <property type="match status" value="1"/>
</dbReference>
<reference evidence="7" key="1">
    <citation type="journal article" date="2012" name="Nature">
        <title>The tomato genome sequence provides insights into fleshy fruit evolution.</title>
        <authorList>
            <consortium name="Tomato Genome Consortium"/>
        </authorList>
    </citation>
    <scope>NUCLEOTIDE SEQUENCE [LARGE SCALE GENOMIC DNA]</scope>
    <source>
        <strain evidence="7">cv. Heinz 1706</strain>
    </source>
</reference>
<dbReference type="Pfam" id="PF08263">
    <property type="entry name" value="LRRNT_2"/>
    <property type="match status" value="1"/>
</dbReference>
<evidence type="ECO:0000256" key="1">
    <source>
        <dbReference type="ARBA" id="ARBA00004370"/>
    </source>
</evidence>
<dbReference type="PaxDb" id="4081-Solyc09g064960.1.1"/>
<keyword evidence="5" id="KW-0472">Membrane</keyword>
<dbReference type="Gene3D" id="3.80.10.10">
    <property type="entry name" value="Ribonuclease Inhibitor"/>
    <property type="match status" value="2"/>
</dbReference>
<dbReference type="InterPro" id="IPR053211">
    <property type="entry name" value="DNA_repair-toleration"/>
</dbReference>
<dbReference type="GO" id="GO:0050832">
    <property type="term" value="P:defense response to fungus"/>
    <property type="evidence" value="ECO:0007669"/>
    <property type="project" value="UniProtKB-ARBA"/>
</dbReference>
<dbReference type="AlphaFoldDB" id="K4CUC3"/>
<dbReference type="PANTHER" id="PTHR48060">
    <property type="entry name" value="DNA DAMAGE-REPAIR/TOLERATION PROTEIN DRT100"/>
    <property type="match status" value="1"/>
</dbReference>
<dbReference type="STRING" id="4081.K4CUC3"/>
<keyword evidence="4" id="KW-0677">Repeat</keyword>
<accession>K4CUC3</accession>
<evidence type="ECO:0000256" key="2">
    <source>
        <dbReference type="ARBA" id="ARBA00022614"/>
    </source>
</evidence>
<dbReference type="eggNOG" id="ENOG502QPYS">
    <property type="taxonomic scope" value="Eukaryota"/>
</dbReference>
<keyword evidence="2" id="KW-0433">Leucine-rich repeat</keyword>
<keyword evidence="3" id="KW-0732">Signal</keyword>
<dbReference type="InParanoid" id="K4CUC3"/>
<dbReference type="HOGENOM" id="CLU_872652_0_0_1"/>
<sequence length="319" mass="35324">MPCSGAPIPITTFQRGIIFWFLTFCRMETFTASVNFHTFPAIHTVFLFSFSLQQAASSDFLANETDKLSLLGFKSQISEDPSRFFASWNDSVRFYQWTGVKYGLRHGRVIRLNLEGMRLAGEIPVNLSHCVNLNNLVLDHNTLMGKIPYQVGSLKKLVKLSLRNNNLTGLFPGSVGNLTSLEELYLSYNNLEGQVPTSIAQLTKLRLLGLSVNSLFGEFPPPLYNLSSLIPRTRGKCLALGENYLKGNSLQATIPNLKDLSNLQSVDLSQYKLSGPIPHFIASLTSLLYLNLSVINLDGEVPVTGVFSNLSVNGLNRNS</sequence>
<evidence type="ECO:0000256" key="5">
    <source>
        <dbReference type="ARBA" id="ARBA00023136"/>
    </source>
</evidence>
<dbReference type="EnsemblPlants" id="Solyc09g064960.1.1">
    <property type="protein sequence ID" value="Solyc09g064960.1.1"/>
    <property type="gene ID" value="Solyc09g064960.1"/>
</dbReference>
<dbReference type="Proteomes" id="UP000004994">
    <property type="component" value="Chromosome 9"/>
</dbReference>
<comment type="subcellular location">
    <subcellularLocation>
        <location evidence="1">Membrane</location>
    </subcellularLocation>
</comment>
<dbReference type="GO" id="GO:0038023">
    <property type="term" value="F:signaling receptor activity"/>
    <property type="evidence" value="ECO:0000318"/>
    <property type="project" value="GO_Central"/>
</dbReference>
<dbReference type="SUPFAM" id="SSF52058">
    <property type="entry name" value="L domain-like"/>
    <property type="match status" value="1"/>
</dbReference>
<organism evidence="7">
    <name type="scientific">Solanum lycopersicum</name>
    <name type="common">Tomato</name>
    <name type="synonym">Lycopersicon esculentum</name>
    <dbReference type="NCBI Taxonomy" id="4081"/>
    <lineage>
        <taxon>Eukaryota</taxon>
        <taxon>Viridiplantae</taxon>
        <taxon>Streptophyta</taxon>
        <taxon>Embryophyta</taxon>
        <taxon>Tracheophyta</taxon>
        <taxon>Spermatophyta</taxon>
        <taxon>Magnoliopsida</taxon>
        <taxon>eudicotyledons</taxon>
        <taxon>Gunneridae</taxon>
        <taxon>Pentapetalae</taxon>
        <taxon>asterids</taxon>
        <taxon>lamiids</taxon>
        <taxon>Solanales</taxon>
        <taxon>Solanaceae</taxon>
        <taxon>Solanoideae</taxon>
        <taxon>Solaneae</taxon>
        <taxon>Solanum</taxon>
        <taxon>Solanum subgen. Lycopersicon</taxon>
    </lineage>
</organism>
<feature type="domain" description="Leucine-rich repeat-containing N-terminal plant-type" evidence="6">
    <location>
        <begin position="64"/>
        <end position="100"/>
    </location>
</feature>
<keyword evidence="8" id="KW-1185">Reference proteome</keyword>
<evidence type="ECO:0000256" key="3">
    <source>
        <dbReference type="ARBA" id="ARBA00022729"/>
    </source>
</evidence>
<evidence type="ECO:0000313" key="8">
    <source>
        <dbReference type="Proteomes" id="UP000004994"/>
    </source>
</evidence>
<dbReference type="FunFam" id="3.80.10.10:FF:000400">
    <property type="entry name" value="Nuclear pore complex protein NUP107"/>
    <property type="match status" value="1"/>
</dbReference>
<evidence type="ECO:0000256" key="4">
    <source>
        <dbReference type="ARBA" id="ARBA00022737"/>
    </source>
</evidence>
<dbReference type="InterPro" id="IPR013210">
    <property type="entry name" value="LRR_N_plant-typ"/>
</dbReference>
<proteinExistence type="predicted"/>
<dbReference type="PhylomeDB" id="K4CUC3"/>